<keyword evidence="1" id="KW-0812">Transmembrane</keyword>
<keyword evidence="1" id="KW-1133">Transmembrane helix</keyword>
<gene>
    <name evidence="2" type="ORF">CAI16_02185</name>
</gene>
<dbReference type="Proteomes" id="UP000256488">
    <property type="component" value="Unassembled WGS sequence"/>
</dbReference>
<name>A0A3E0WWD5_9BACI</name>
<accession>A0A3E0WWD5</accession>
<organism evidence="2 3">
    <name type="scientific">Virgibacillus dokdonensis</name>
    <dbReference type="NCBI Taxonomy" id="302167"/>
    <lineage>
        <taxon>Bacteria</taxon>
        <taxon>Bacillati</taxon>
        <taxon>Bacillota</taxon>
        <taxon>Bacilli</taxon>
        <taxon>Bacillales</taxon>
        <taxon>Bacillaceae</taxon>
        <taxon>Virgibacillus</taxon>
    </lineage>
</organism>
<comment type="caution">
    <text evidence="2">The sequence shown here is derived from an EMBL/GenBank/DDBJ whole genome shotgun (WGS) entry which is preliminary data.</text>
</comment>
<feature type="transmembrane region" description="Helical" evidence="1">
    <location>
        <begin position="17"/>
        <end position="37"/>
    </location>
</feature>
<dbReference type="EMBL" id="NFZX01000002">
    <property type="protein sequence ID" value="RFA37304.1"/>
    <property type="molecule type" value="Genomic_DNA"/>
</dbReference>
<reference evidence="2 3" key="1">
    <citation type="submission" date="2017-05" db="EMBL/GenBank/DDBJ databases">
        <title>Virgibacillus sp. AK90 isolated from a saltern of Kakinada, India.</title>
        <authorList>
            <person name="Gupta V."/>
            <person name="Sidhu C."/>
            <person name="Korpole S."/>
            <person name="Pinnaka A.K."/>
        </authorList>
    </citation>
    <scope>NUCLEOTIDE SEQUENCE [LARGE SCALE GENOMIC DNA]</scope>
    <source>
        <strain evidence="2 3">AK90</strain>
    </source>
</reference>
<dbReference type="AlphaFoldDB" id="A0A3E0WWD5"/>
<proteinExistence type="predicted"/>
<sequence>MLVSSLKWTILQREKKIILSIVTGLIIGCIGFGFLSVHKNSLAFNSADEMKETERYEELHSVDTNLHYKIHTYDITIDGDDVRTEIEFDHTATNSPSFQLYYAYPVQKVMVDGTKVSYAREGDIIHINSGTDKFKKITFYYKLTDTALIPYSKNSTILLANHGWYPKKNCKHIFEKDAYLGTVQRTNDVKVNEAYYFTLTADDVLFTNIDSAGRNYKGKTSGLSLIKGEGNQLKYKNYDIVYPADWPNMPKRIEEVTNRLESILSEIYILAPMKVNALPSKLVFMNNTTPNLINNDHLVYSTNGSTLAINDEEVMKDFERNLIALTVEPKGNREMYNEWINMSSQMIKKEMGTPIYEPGPTIDLLESSFRDIVNSIHAEFNLLSLEDKRIFLEQWYHAMDDAWTWENVNLLLEEKKAN</sequence>
<keyword evidence="1" id="KW-0472">Membrane</keyword>
<protein>
    <submittedName>
        <fullName evidence="2">Uncharacterized protein</fullName>
    </submittedName>
</protein>
<evidence type="ECO:0000313" key="2">
    <source>
        <dbReference type="EMBL" id="RFA37304.1"/>
    </source>
</evidence>
<evidence type="ECO:0000313" key="3">
    <source>
        <dbReference type="Proteomes" id="UP000256488"/>
    </source>
</evidence>
<dbReference type="PROSITE" id="PS51257">
    <property type="entry name" value="PROKAR_LIPOPROTEIN"/>
    <property type="match status" value="1"/>
</dbReference>
<evidence type="ECO:0000256" key="1">
    <source>
        <dbReference type="SAM" id="Phobius"/>
    </source>
</evidence>